<accession>A0A290Z719</accession>
<dbReference type="GO" id="GO:0009239">
    <property type="term" value="P:enterobactin biosynthetic process"/>
    <property type="evidence" value="ECO:0007669"/>
    <property type="project" value="TreeGrafter"/>
</dbReference>
<sequence>MSDRWADAPFSGALATTAPLTWAQRTMWIAHHRLAPHDCALLNVSHTTPSPGRRVADVLADVAALVARHAVLRSTLKVDEHGAVTQVAAASGRARVLLADASGAGGQVAARVRAELSAEPFDLVTTYPVRVALVVDGERVTHVVLVGHHVALDGWSAVRLGLRLAEGPDGAPEDGPVLQPADQAAFEAGPEGQRLLRDSLAYWAEQLRALPPTPFPGPPGPGEHPRFKVARLTSPALATALPALCRRYRTTGSTALLAGVLALLAVTTGNRRCGLQVAVANRDTPESFDAVGCLYQEVLVSVDFAGARAFSEVVRRAWEASRAGYAHGRYDPPALYALVERINAERGVALDRTSVFNDERISPTARGPAEPAAGATTVEWLPEQHRNRGGRFHLWVDSSPADRVVVRLMGDTAHLPSEAIERFLLGLEALLVAAAERDVPLAEVADLAGTPPRGAVPAR</sequence>
<dbReference type="KEGG" id="apre:CNX65_17050"/>
<dbReference type="GO" id="GO:0008610">
    <property type="term" value="P:lipid biosynthetic process"/>
    <property type="evidence" value="ECO:0007669"/>
    <property type="project" value="UniProtKB-ARBA"/>
</dbReference>
<dbReference type="Gene3D" id="3.30.559.10">
    <property type="entry name" value="Chloramphenicol acetyltransferase-like domain"/>
    <property type="match status" value="1"/>
</dbReference>
<dbReference type="PANTHER" id="PTHR45527:SF1">
    <property type="entry name" value="FATTY ACID SYNTHASE"/>
    <property type="match status" value="1"/>
</dbReference>
<dbReference type="AlphaFoldDB" id="A0A290Z719"/>
<dbReference type="PANTHER" id="PTHR45527">
    <property type="entry name" value="NONRIBOSOMAL PEPTIDE SYNTHETASE"/>
    <property type="match status" value="1"/>
</dbReference>
<protein>
    <recommendedName>
        <fullName evidence="1">Condensation domain-containing protein</fullName>
    </recommendedName>
</protein>
<evidence type="ECO:0000259" key="1">
    <source>
        <dbReference type="Pfam" id="PF00668"/>
    </source>
</evidence>
<dbReference type="InterPro" id="IPR023213">
    <property type="entry name" value="CAT-like_dom_sf"/>
</dbReference>
<reference evidence="2" key="1">
    <citation type="submission" date="2017-09" db="EMBL/GenBank/DDBJ databases">
        <title>Complete Genome Sequence of ansamitocin-producing Bacterium Actinosynnema pretiosum X47.</title>
        <authorList>
            <person name="Cao G."/>
            <person name="Zong G."/>
            <person name="Zhong C."/>
            <person name="Fu J."/>
        </authorList>
    </citation>
    <scope>NUCLEOTIDE SEQUENCE [LARGE SCALE GENOMIC DNA]</scope>
    <source>
        <strain evidence="2">X47</strain>
    </source>
</reference>
<evidence type="ECO:0000313" key="2">
    <source>
        <dbReference type="EMBL" id="ATE54775.1"/>
    </source>
</evidence>
<organism evidence="2 3">
    <name type="scientific">Actinosynnema pretiosum</name>
    <dbReference type="NCBI Taxonomy" id="42197"/>
    <lineage>
        <taxon>Bacteria</taxon>
        <taxon>Bacillati</taxon>
        <taxon>Actinomycetota</taxon>
        <taxon>Actinomycetes</taxon>
        <taxon>Pseudonocardiales</taxon>
        <taxon>Pseudonocardiaceae</taxon>
        <taxon>Actinosynnema</taxon>
    </lineage>
</organism>
<dbReference type="GO" id="GO:0031177">
    <property type="term" value="F:phosphopantetheine binding"/>
    <property type="evidence" value="ECO:0007669"/>
    <property type="project" value="TreeGrafter"/>
</dbReference>
<dbReference type="Gene3D" id="3.30.559.30">
    <property type="entry name" value="Nonribosomal peptide synthetase, condensation domain"/>
    <property type="match status" value="1"/>
</dbReference>
<dbReference type="EMBL" id="CP023445">
    <property type="protein sequence ID" value="ATE54775.1"/>
    <property type="molecule type" value="Genomic_DNA"/>
</dbReference>
<proteinExistence type="predicted"/>
<gene>
    <name evidence="2" type="ORF">CNX65_17050</name>
</gene>
<evidence type="ECO:0000313" key="3">
    <source>
        <dbReference type="Proteomes" id="UP000218505"/>
    </source>
</evidence>
<dbReference type="InterPro" id="IPR001242">
    <property type="entry name" value="Condensation_dom"/>
</dbReference>
<keyword evidence="3" id="KW-1185">Reference proteome</keyword>
<dbReference type="GO" id="GO:0009366">
    <property type="term" value="C:enterobactin synthetase complex"/>
    <property type="evidence" value="ECO:0007669"/>
    <property type="project" value="TreeGrafter"/>
</dbReference>
<dbReference type="GO" id="GO:0043041">
    <property type="term" value="P:amino acid activation for nonribosomal peptide biosynthetic process"/>
    <property type="evidence" value="ECO:0007669"/>
    <property type="project" value="TreeGrafter"/>
</dbReference>
<name>A0A290Z719_9PSEU</name>
<dbReference type="GO" id="GO:0047527">
    <property type="term" value="F:2,3-dihydroxybenzoate-serine ligase activity"/>
    <property type="evidence" value="ECO:0007669"/>
    <property type="project" value="TreeGrafter"/>
</dbReference>
<feature type="domain" description="Condensation" evidence="1">
    <location>
        <begin position="16"/>
        <end position="341"/>
    </location>
</feature>
<dbReference type="Pfam" id="PF00668">
    <property type="entry name" value="Condensation"/>
    <property type="match status" value="1"/>
</dbReference>
<dbReference type="Proteomes" id="UP000218505">
    <property type="component" value="Chromosome"/>
</dbReference>
<dbReference type="GO" id="GO:0005829">
    <property type="term" value="C:cytosol"/>
    <property type="evidence" value="ECO:0007669"/>
    <property type="project" value="TreeGrafter"/>
</dbReference>
<dbReference type="RefSeq" id="WP_096494252.1">
    <property type="nucleotide sequence ID" value="NZ_CP023445.1"/>
</dbReference>
<dbReference type="SUPFAM" id="SSF52777">
    <property type="entry name" value="CoA-dependent acyltransferases"/>
    <property type="match status" value="2"/>
</dbReference>